<keyword evidence="3" id="KW-1185">Reference proteome</keyword>
<accession>A0ABV6CF25</accession>
<feature type="domain" description="GGDEF" evidence="1">
    <location>
        <begin position="195"/>
        <end position="327"/>
    </location>
</feature>
<dbReference type="Gene3D" id="3.30.70.270">
    <property type="match status" value="1"/>
</dbReference>
<dbReference type="RefSeq" id="WP_265506345.1">
    <property type="nucleotide sequence ID" value="NZ_JAOTBE010000011.1"/>
</dbReference>
<evidence type="ECO:0000313" key="3">
    <source>
        <dbReference type="Proteomes" id="UP001589795"/>
    </source>
</evidence>
<dbReference type="CDD" id="cd01949">
    <property type="entry name" value="GGDEF"/>
    <property type="match status" value="1"/>
</dbReference>
<dbReference type="GO" id="GO:0052621">
    <property type="term" value="F:diguanylate cyclase activity"/>
    <property type="evidence" value="ECO:0007669"/>
    <property type="project" value="UniProtKB-EC"/>
</dbReference>
<dbReference type="EC" id="2.7.7.65" evidence="2"/>
<dbReference type="InterPro" id="IPR000160">
    <property type="entry name" value="GGDEF_dom"/>
</dbReference>
<dbReference type="EMBL" id="JBHLWQ010000031">
    <property type="protein sequence ID" value="MFC0199339.1"/>
    <property type="molecule type" value="Genomic_DNA"/>
</dbReference>
<dbReference type="SUPFAM" id="SSF55073">
    <property type="entry name" value="Nucleotide cyclase"/>
    <property type="match status" value="1"/>
</dbReference>
<gene>
    <name evidence="2" type="ORF">ACFFIZ_03105</name>
</gene>
<dbReference type="InterPro" id="IPR029787">
    <property type="entry name" value="Nucleotide_cyclase"/>
</dbReference>
<dbReference type="PANTHER" id="PTHR46663">
    <property type="entry name" value="DIGUANYLATE CYCLASE DGCT-RELATED"/>
    <property type="match status" value="1"/>
</dbReference>
<keyword evidence="2" id="KW-0808">Transferase</keyword>
<evidence type="ECO:0000259" key="1">
    <source>
        <dbReference type="PROSITE" id="PS50887"/>
    </source>
</evidence>
<dbReference type="PROSITE" id="PS50887">
    <property type="entry name" value="GGDEF"/>
    <property type="match status" value="1"/>
</dbReference>
<protein>
    <submittedName>
        <fullName evidence="2">GGDEF domain-containing protein</fullName>
        <ecNumber evidence="2">2.7.7.65</ecNumber>
    </submittedName>
</protein>
<keyword evidence="2" id="KW-0548">Nucleotidyltransferase</keyword>
<name>A0ABV6CF25_9RHOB</name>
<dbReference type="Proteomes" id="UP001589795">
    <property type="component" value="Unassembled WGS sequence"/>
</dbReference>
<evidence type="ECO:0000313" key="2">
    <source>
        <dbReference type="EMBL" id="MFC0199339.1"/>
    </source>
</evidence>
<dbReference type="Pfam" id="PF00990">
    <property type="entry name" value="GGDEF"/>
    <property type="match status" value="1"/>
</dbReference>
<dbReference type="NCBIfam" id="TIGR00254">
    <property type="entry name" value="GGDEF"/>
    <property type="match status" value="1"/>
</dbReference>
<comment type="caution">
    <text evidence="2">The sequence shown here is derived from an EMBL/GenBank/DDBJ whole genome shotgun (WGS) entry which is preliminary data.</text>
</comment>
<dbReference type="InterPro" id="IPR043128">
    <property type="entry name" value="Rev_trsase/Diguanyl_cyclase"/>
</dbReference>
<reference evidence="2 3" key="1">
    <citation type="submission" date="2024-09" db="EMBL/GenBank/DDBJ databases">
        <authorList>
            <person name="Sun Q."/>
            <person name="Mori K."/>
        </authorList>
    </citation>
    <scope>NUCLEOTIDE SEQUENCE [LARGE SCALE GENOMIC DNA]</scope>
    <source>
        <strain evidence="2 3">CCM 7904</strain>
    </source>
</reference>
<dbReference type="InterPro" id="IPR052163">
    <property type="entry name" value="DGC-Regulatory_Protein"/>
</dbReference>
<sequence>MAETSCLMPASALAQLLPMHLWLREDGTLISAGRTLAKLLPDLDDGLVGRLSGARPGEPSDPMTAIRGAVDGRRRLFLRVEGSQLVLRGHGVRVAGGSVLLNLGFGIGLHHAIRQAALTDDDFAPSDLAMELLFLQEANRGVLNELSRFNEQLEQSRARALLQAQTDPLTGLGNRRKLESTLSAALKTSETGEIRPFALVHLDLDNFKQVNDLLGHQAGDDLLRAVGKVLRDQIRHADTATRIGGDEFVLLLPGMTSRPALKQLSARIIGAINALTPPELPGLPVSTSLGIVVWPTDGAEHPDEVLALADEALYASKRSGRSRATIR</sequence>
<proteinExistence type="predicted"/>
<dbReference type="PANTHER" id="PTHR46663:SF2">
    <property type="entry name" value="GGDEF DOMAIN-CONTAINING PROTEIN"/>
    <property type="match status" value="1"/>
</dbReference>
<dbReference type="SMART" id="SM00267">
    <property type="entry name" value="GGDEF"/>
    <property type="match status" value="1"/>
</dbReference>
<organism evidence="2 3">
    <name type="scientific">Paracoccus rhizosphaerae</name>
    <dbReference type="NCBI Taxonomy" id="1133347"/>
    <lineage>
        <taxon>Bacteria</taxon>
        <taxon>Pseudomonadati</taxon>
        <taxon>Pseudomonadota</taxon>
        <taxon>Alphaproteobacteria</taxon>
        <taxon>Rhodobacterales</taxon>
        <taxon>Paracoccaceae</taxon>
        <taxon>Paracoccus</taxon>
    </lineage>
</organism>